<dbReference type="InterPro" id="IPR017517">
    <property type="entry name" value="Maleyloyr_isom"/>
</dbReference>
<dbReference type="InterPro" id="IPR034660">
    <property type="entry name" value="DinB/YfiT-like"/>
</dbReference>
<protein>
    <submittedName>
        <fullName evidence="1">TIGR03085 family protein</fullName>
    </submittedName>
</protein>
<accession>A0A9X1MB88</accession>
<dbReference type="InterPro" id="IPR017519">
    <property type="entry name" value="CHP03085"/>
</dbReference>
<comment type="caution">
    <text evidence="1">The sequence shown here is derived from an EMBL/GenBank/DDBJ whole genome shotgun (WGS) entry which is preliminary data.</text>
</comment>
<dbReference type="NCBIfam" id="TIGR03083">
    <property type="entry name" value="maleylpyruvate isomerase family mycothiol-dependent enzyme"/>
    <property type="match status" value="1"/>
</dbReference>
<dbReference type="RefSeq" id="WP_227893977.1">
    <property type="nucleotide sequence ID" value="NZ_CP099466.1"/>
</dbReference>
<sequence>MAWMETERQALVQTLHGTDRDAPTLCGGWNVSRLLAHLVLRDQEPWKLVGDILRRDPPGREKALGVLVEEARTDAGYRALVDRFAAGPAAWSPVGWGGDAANLIEYVVHHEDIRRGGGDVPPRELPRGEEAELRRRLPVMAKLLYLRSPVGVVLELPTGEQTRVRGGEKYVTVSGAIVELVLHTLGRRKNARVDIAGDFEAQRAFARFTSP</sequence>
<dbReference type="NCBIfam" id="TIGR03085">
    <property type="entry name" value="TIGR03085 family metal-binding protein"/>
    <property type="match status" value="1"/>
</dbReference>
<organism evidence="1 2">
    <name type="scientific">Arthrobacter caoxuetaonis</name>
    <dbReference type="NCBI Taxonomy" id="2886935"/>
    <lineage>
        <taxon>Bacteria</taxon>
        <taxon>Bacillati</taxon>
        <taxon>Actinomycetota</taxon>
        <taxon>Actinomycetes</taxon>
        <taxon>Micrococcales</taxon>
        <taxon>Micrococcaceae</taxon>
        <taxon>Arthrobacter</taxon>
    </lineage>
</organism>
<name>A0A9X1MB88_9MICC</name>
<dbReference type="Proteomes" id="UP001139158">
    <property type="component" value="Unassembled WGS sequence"/>
</dbReference>
<proteinExistence type="predicted"/>
<dbReference type="SUPFAM" id="SSF109854">
    <property type="entry name" value="DinB/YfiT-like putative metalloenzymes"/>
    <property type="match status" value="1"/>
</dbReference>
<dbReference type="EMBL" id="JAJFZV010000001">
    <property type="protein sequence ID" value="MCC3296225.1"/>
    <property type="molecule type" value="Genomic_DNA"/>
</dbReference>
<gene>
    <name evidence="1" type="ORF">LJ757_00200</name>
</gene>
<evidence type="ECO:0000313" key="2">
    <source>
        <dbReference type="Proteomes" id="UP001139158"/>
    </source>
</evidence>
<reference evidence="1" key="1">
    <citation type="submission" date="2021-10" db="EMBL/GenBank/DDBJ databases">
        <title>Novel species in genus Arthrobacter.</title>
        <authorList>
            <person name="Liu Y."/>
        </authorList>
    </citation>
    <scope>NUCLEOTIDE SEQUENCE</scope>
    <source>
        <strain evidence="1">Zg-Y453</strain>
    </source>
</reference>
<evidence type="ECO:0000313" key="1">
    <source>
        <dbReference type="EMBL" id="MCC3296225.1"/>
    </source>
</evidence>
<dbReference type="AlphaFoldDB" id="A0A9X1MB88"/>
<keyword evidence="2" id="KW-1185">Reference proteome</keyword>